<feature type="domain" description="Methylene-tetrahydrofolate reductase C-terminal-like" evidence="1">
    <location>
        <begin position="55"/>
        <end position="134"/>
    </location>
</feature>
<dbReference type="EMBL" id="BARU01004741">
    <property type="protein sequence ID" value="GAH23343.1"/>
    <property type="molecule type" value="Genomic_DNA"/>
</dbReference>
<proteinExistence type="predicted"/>
<dbReference type="InterPro" id="IPR022026">
    <property type="entry name" value="DUF5981"/>
</dbReference>
<gene>
    <name evidence="2" type="ORF">S03H2_09365</name>
</gene>
<sequence length="150" mass="16715">SYKNQIEKCDAILIISCGDGLQVVREYILEDEFGLTKSIYPGTNPIGHMGGGPALFKEKCIQCGECELGRLCGICLMTQCAKGLLNGPCGGTRKDGKCEVNPDNDCAWVLIYKRLKKLGELDEMREIMSPKDWSKMQRPREIEVEPLSLE</sequence>
<accession>X1FRF6</accession>
<reference evidence="2" key="1">
    <citation type="journal article" date="2014" name="Front. Microbiol.">
        <title>High frequency of phylogenetically diverse reductive dehalogenase-homologous genes in deep subseafloor sedimentary metagenomes.</title>
        <authorList>
            <person name="Kawai M."/>
            <person name="Futagami T."/>
            <person name="Toyoda A."/>
            <person name="Takaki Y."/>
            <person name="Nishi S."/>
            <person name="Hori S."/>
            <person name="Arai W."/>
            <person name="Tsubouchi T."/>
            <person name="Morono Y."/>
            <person name="Uchiyama I."/>
            <person name="Ito T."/>
            <person name="Fujiyama A."/>
            <person name="Inagaki F."/>
            <person name="Takami H."/>
        </authorList>
    </citation>
    <scope>NUCLEOTIDE SEQUENCE</scope>
    <source>
        <strain evidence="2">Expedition CK06-06</strain>
    </source>
</reference>
<evidence type="ECO:0000259" key="1">
    <source>
        <dbReference type="Pfam" id="PF12225"/>
    </source>
</evidence>
<comment type="caution">
    <text evidence="2">The sequence shown here is derived from an EMBL/GenBank/DDBJ whole genome shotgun (WGS) entry which is preliminary data.</text>
</comment>
<evidence type="ECO:0000313" key="2">
    <source>
        <dbReference type="EMBL" id="GAH23343.1"/>
    </source>
</evidence>
<dbReference type="PANTHER" id="PTHR38755:SF1">
    <property type="entry name" value="METHYLENE-TETRAHYDROFOLATE REDUCTASE C-TERMINAL DOMAIN-CONTAINING PROTEIN"/>
    <property type="match status" value="1"/>
</dbReference>
<feature type="non-terminal residue" evidence="2">
    <location>
        <position position="1"/>
    </location>
</feature>
<organism evidence="2">
    <name type="scientific">marine sediment metagenome</name>
    <dbReference type="NCBI Taxonomy" id="412755"/>
    <lineage>
        <taxon>unclassified sequences</taxon>
        <taxon>metagenomes</taxon>
        <taxon>ecological metagenomes</taxon>
    </lineage>
</organism>
<dbReference type="Pfam" id="PF12225">
    <property type="entry name" value="DUF5981"/>
    <property type="match status" value="1"/>
</dbReference>
<protein>
    <recommendedName>
        <fullName evidence="1">Methylene-tetrahydrofolate reductase C-terminal-like domain-containing protein</fullName>
    </recommendedName>
</protein>
<dbReference type="PANTHER" id="PTHR38755">
    <property type="entry name" value="5,10-METHYLENETETRAHYDROFOLATE REDUCTASE"/>
    <property type="match status" value="1"/>
</dbReference>
<dbReference type="AlphaFoldDB" id="X1FRF6"/>
<name>X1FRF6_9ZZZZ</name>